<dbReference type="Proteomes" id="UP000095401">
    <property type="component" value="Chromosome"/>
</dbReference>
<evidence type="ECO:0000256" key="1">
    <source>
        <dbReference type="SAM" id="Phobius"/>
    </source>
</evidence>
<feature type="transmembrane region" description="Helical" evidence="1">
    <location>
        <begin position="249"/>
        <end position="268"/>
    </location>
</feature>
<organism evidence="2 3">
    <name type="scientific">Acidihalobacter yilgarnensis</name>
    <dbReference type="NCBI Taxonomy" id="2819280"/>
    <lineage>
        <taxon>Bacteria</taxon>
        <taxon>Pseudomonadati</taxon>
        <taxon>Pseudomonadota</taxon>
        <taxon>Gammaproteobacteria</taxon>
        <taxon>Chromatiales</taxon>
        <taxon>Ectothiorhodospiraceae</taxon>
        <taxon>Acidihalobacter</taxon>
    </lineage>
</organism>
<keyword evidence="3" id="KW-1185">Reference proteome</keyword>
<dbReference type="AlphaFoldDB" id="A0A1D8IR64"/>
<protein>
    <submittedName>
        <fullName evidence="2">Uncharacterized protein</fullName>
    </submittedName>
</protein>
<dbReference type="EMBL" id="CP017415">
    <property type="protein sequence ID" value="AOU98873.1"/>
    <property type="molecule type" value="Genomic_DNA"/>
</dbReference>
<accession>A0A1D8IR64</accession>
<evidence type="ECO:0000313" key="3">
    <source>
        <dbReference type="Proteomes" id="UP000095401"/>
    </source>
</evidence>
<reference evidence="3" key="1">
    <citation type="submission" date="2016-09" db="EMBL/GenBank/DDBJ databases">
        <title>Acidihalobacter prosperus F5.</title>
        <authorList>
            <person name="Khaleque H.N."/>
            <person name="Ramsay J.P."/>
            <person name="Kaksonen A.H."/>
            <person name="Boxall N.J."/>
            <person name="Watkin E.L.J."/>
        </authorList>
    </citation>
    <scope>NUCLEOTIDE SEQUENCE [LARGE SCALE GENOMIC DNA]</scope>
    <source>
        <strain evidence="3">F5</strain>
    </source>
</reference>
<name>A0A1D8IR64_9GAMM</name>
<gene>
    <name evidence="2" type="ORF">BI364_13705</name>
</gene>
<proteinExistence type="predicted"/>
<keyword evidence="1" id="KW-0812">Transmembrane</keyword>
<dbReference type="KEGG" id="aprs:BI364_13705"/>
<sequence>MATHKNSIPTEPDVTVRPIWPTPAVKAKAAPLRLKAMEARDRLNAELYRRAPGRSPHAHGFRVRQERRLRDLLVAKLGVERAANREDYKPEGWSYSPFLPLDVGPEFSTRTLVAMARPALIAHAEQISDPHDPLGGTMVEDLDFLVVYGEDPSPPLDRLPEALSRLRRVMCGLRRAPGGANAKSLDAVMRGSKTWIATETLRPPTRKRAIRRPFLVLAWLFFVAPEAGIATMLVRRMLEGTLPVNAHDVLGALAWGLGASAIPLWTLLASRQARKRRAALIKEARDQHFQVHAQDEPMRADYVRMAPVVQAIRPWRDLARAEYRSYHARLQRYQGHQAKARAEESRLEAEKDAARHYSPADLLCTINTGD</sequence>
<evidence type="ECO:0000313" key="2">
    <source>
        <dbReference type="EMBL" id="AOU98873.1"/>
    </source>
</evidence>
<keyword evidence="1" id="KW-0472">Membrane</keyword>
<dbReference type="RefSeq" id="WP_070079228.1">
    <property type="nucleotide sequence ID" value="NZ_CP017415.1"/>
</dbReference>
<keyword evidence="1" id="KW-1133">Transmembrane helix</keyword>
<feature type="transmembrane region" description="Helical" evidence="1">
    <location>
        <begin position="214"/>
        <end position="234"/>
    </location>
</feature>